<evidence type="ECO:0000313" key="2">
    <source>
        <dbReference type="EMBL" id="ORX42800.1"/>
    </source>
</evidence>
<dbReference type="Pfam" id="PF14661">
    <property type="entry name" value="HAUS6_N"/>
    <property type="match status" value="1"/>
</dbReference>
<dbReference type="STRING" id="101127.A0A1X2G2H8"/>
<evidence type="ECO:0000259" key="1">
    <source>
        <dbReference type="Pfam" id="PF14661"/>
    </source>
</evidence>
<name>A0A1X2G2H8_9FUNG</name>
<sequence length="335" mass="38780">MAKATVYQHSALSQVFFDNLNLLGFDRRLHAYDDIFKDLVLDEHLFSHPKVAADAPDAQQQANETIANNRLAFECTSHFLFTRLEPLRASQMFSSCWPFQYHRTDSLAYRKKARYWLQALDPCLIGPQHMVAQCDFVRCHGDMFLLMMVSFSTYVLQTILDRDLADPRGKPIRLTQQADVASVSQATLTTAILELSKFTHQKKVDLTSFVHQTEKRAGLLKRRLDTHQGIETQQPAEVTDDSWLDSMREDMLLLRDRQHDMYRRYRQAYAGASPYQKEEQPRSRLEKPKPTKIYAPELLILPSLLTDSDTNQQIETIKAYIRDQVRRKKPAASVT</sequence>
<evidence type="ECO:0000313" key="3">
    <source>
        <dbReference type="Proteomes" id="UP000242146"/>
    </source>
</evidence>
<organism evidence="2 3">
    <name type="scientific">Hesseltinella vesiculosa</name>
    <dbReference type="NCBI Taxonomy" id="101127"/>
    <lineage>
        <taxon>Eukaryota</taxon>
        <taxon>Fungi</taxon>
        <taxon>Fungi incertae sedis</taxon>
        <taxon>Mucoromycota</taxon>
        <taxon>Mucoromycotina</taxon>
        <taxon>Mucoromycetes</taxon>
        <taxon>Mucorales</taxon>
        <taxon>Cunninghamellaceae</taxon>
        <taxon>Hesseltinella</taxon>
    </lineage>
</organism>
<dbReference type="AlphaFoldDB" id="A0A1X2G2H8"/>
<reference evidence="2 3" key="1">
    <citation type="submission" date="2016-07" db="EMBL/GenBank/DDBJ databases">
        <title>Pervasive Adenine N6-methylation of Active Genes in Fungi.</title>
        <authorList>
            <consortium name="DOE Joint Genome Institute"/>
            <person name="Mondo S.J."/>
            <person name="Dannebaum R.O."/>
            <person name="Kuo R.C."/>
            <person name="Labutti K."/>
            <person name="Haridas S."/>
            <person name="Kuo A."/>
            <person name="Salamov A."/>
            <person name="Ahrendt S.R."/>
            <person name="Lipzen A."/>
            <person name="Sullivan W."/>
            <person name="Andreopoulos W.B."/>
            <person name="Clum A."/>
            <person name="Lindquist E."/>
            <person name="Daum C."/>
            <person name="Ramamoorthy G.K."/>
            <person name="Gryganskyi A."/>
            <person name="Culley D."/>
            <person name="Magnuson J.K."/>
            <person name="James T.Y."/>
            <person name="O'Malley M.A."/>
            <person name="Stajich J.E."/>
            <person name="Spatafora J.W."/>
            <person name="Visel A."/>
            <person name="Grigoriev I.V."/>
        </authorList>
    </citation>
    <scope>NUCLEOTIDE SEQUENCE [LARGE SCALE GENOMIC DNA]</scope>
    <source>
        <strain evidence="2 3">NRRL 3301</strain>
    </source>
</reference>
<proteinExistence type="predicted"/>
<protein>
    <recommendedName>
        <fullName evidence="1">HAUS augmin-like complex subunit 6 N-terminal domain-containing protein</fullName>
    </recommendedName>
</protein>
<comment type="caution">
    <text evidence="2">The sequence shown here is derived from an EMBL/GenBank/DDBJ whole genome shotgun (WGS) entry which is preliminary data.</text>
</comment>
<dbReference type="Proteomes" id="UP000242146">
    <property type="component" value="Unassembled WGS sequence"/>
</dbReference>
<accession>A0A1X2G2H8</accession>
<feature type="domain" description="HAUS augmin-like complex subunit 6 N-terminal" evidence="1">
    <location>
        <begin position="59"/>
        <end position="223"/>
    </location>
</feature>
<dbReference type="EMBL" id="MCGT01000062">
    <property type="protein sequence ID" value="ORX42800.1"/>
    <property type="molecule type" value="Genomic_DNA"/>
</dbReference>
<dbReference type="InterPro" id="IPR028163">
    <property type="entry name" value="HAUS_6_N"/>
</dbReference>
<keyword evidence="3" id="KW-1185">Reference proteome</keyword>
<gene>
    <name evidence="2" type="ORF">DM01DRAFT_315772</name>
</gene>
<dbReference type="OrthoDB" id="5575722at2759"/>